<name>A0A8S3H7B3_9BILA</name>
<feature type="region of interest" description="Disordered" evidence="1">
    <location>
        <begin position="1"/>
        <end position="40"/>
    </location>
</feature>
<reference evidence="2" key="1">
    <citation type="submission" date="2021-02" db="EMBL/GenBank/DDBJ databases">
        <authorList>
            <person name="Nowell W R."/>
        </authorList>
    </citation>
    <scope>NUCLEOTIDE SEQUENCE</scope>
</reference>
<gene>
    <name evidence="2" type="ORF">GIL414_LOCUS68117</name>
</gene>
<proteinExistence type="predicted"/>
<protein>
    <submittedName>
        <fullName evidence="2">Uncharacterized protein</fullName>
    </submittedName>
</protein>
<comment type="caution">
    <text evidence="2">The sequence shown here is derived from an EMBL/GenBank/DDBJ whole genome shotgun (WGS) entry which is preliminary data.</text>
</comment>
<evidence type="ECO:0000313" key="3">
    <source>
        <dbReference type="Proteomes" id="UP000681720"/>
    </source>
</evidence>
<dbReference type="EMBL" id="CAJOBJ010327342">
    <property type="protein sequence ID" value="CAF5177274.1"/>
    <property type="molecule type" value="Genomic_DNA"/>
</dbReference>
<accession>A0A8S3H7B3</accession>
<evidence type="ECO:0000313" key="2">
    <source>
        <dbReference type="EMBL" id="CAF5177274.1"/>
    </source>
</evidence>
<organism evidence="2 3">
    <name type="scientific">Rotaria magnacalcarata</name>
    <dbReference type="NCBI Taxonomy" id="392030"/>
    <lineage>
        <taxon>Eukaryota</taxon>
        <taxon>Metazoa</taxon>
        <taxon>Spiralia</taxon>
        <taxon>Gnathifera</taxon>
        <taxon>Rotifera</taxon>
        <taxon>Eurotatoria</taxon>
        <taxon>Bdelloidea</taxon>
        <taxon>Philodinida</taxon>
        <taxon>Philodinidae</taxon>
        <taxon>Rotaria</taxon>
    </lineage>
</organism>
<dbReference type="AlphaFoldDB" id="A0A8S3H7B3"/>
<evidence type="ECO:0000256" key="1">
    <source>
        <dbReference type="SAM" id="MobiDB-lite"/>
    </source>
</evidence>
<dbReference type="Proteomes" id="UP000681720">
    <property type="component" value="Unassembled WGS sequence"/>
</dbReference>
<sequence>MADLPNGGEVAPPLVSTKTDARANGPIGSAGTSQPPVSTTTTVTTTKTKIVGGDRQQEIARQAKALRDERRATLDARHEYLFGRLAEAIGIEPPQVEDHVLGDEKFDCIDDFFLAGGRRVLMFYYQESKNPETNQPVYGRLANAGPKKRVMISTGDESVSLTGVLYYFVRPNQPKAVTPANIVTEVVFGQLDASNGKMLESIDQLLANMLIPLFQQYEDWGALKTRSNINVQDFLDAMSQFTATVNGASDNIGKNKI</sequence>